<dbReference type="RefSeq" id="WP_034250355.1">
    <property type="nucleotide sequence ID" value="NZ_CP038613.1"/>
</dbReference>
<evidence type="ECO:0000313" key="5">
    <source>
        <dbReference type="EMBL" id="WGM07496.1"/>
    </source>
</evidence>
<reference evidence="1 6" key="1">
    <citation type="submission" date="2019-03" db="EMBL/GenBank/DDBJ databases">
        <title>Long-read sequencing reveals hyperdense prophage content in a complex bacterial symbiont genome.</title>
        <authorList>
            <person name="Frost C.L."/>
            <person name="Siozios S."/>
            <person name="Nadal-Jimenez P."/>
            <person name="Brockhurst M.A."/>
            <person name="King K.C."/>
            <person name="Darby A.C."/>
            <person name="Hurst G.D.D."/>
        </authorList>
    </citation>
    <scope>NUCLEOTIDE SEQUENCE [LARGE SCALE GENOMIC DNA]</scope>
    <source>
        <strain evidence="1 6">FIN</strain>
    </source>
</reference>
<dbReference type="EMBL" id="CP123523">
    <property type="protein sequence ID" value="WGM07496.1"/>
    <property type="molecule type" value="Genomic_DNA"/>
</dbReference>
<sequence>MTFLLQKIDELTLGHHFHLTEDDICLYFGEYTAEKGFAFSNTNNLILNLKKDVLKKDKPEYKYKKRAIKQIASFLSEYRDYLLKCTVVPVPPSRCKLDPKYDDRLINILDECKKINSTVDFRELITQRETLTASHNSSNRPSCEELANNYEFHGSLANDIRSTIIIFDDILTAGSHYKAMKTVIKQHIPDVQIIGLFIARTVRNIIDDFDVIDF</sequence>
<evidence type="ECO:0000313" key="2">
    <source>
        <dbReference type="EMBL" id="QBY43528.1"/>
    </source>
</evidence>
<evidence type="ECO:0008006" key="8">
    <source>
        <dbReference type="Google" id="ProtNLM"/>
    </source>
</evidence>
<dbReference type="KEGG" id="ans:ArsFIN_13220"/>
<gene>
    <name evidence="1" type="ORF">ArsFIN_13220</name>
    <name evidence="2" type="ORF">ArsFIN_20960</name>
    <name evidence="3" type="ORF">ArsFIN_23200</name>
    <name evidence="4" type="ORF">QE258_05935</name>
    <name evidence="5" type="ORF">QE258_09790</name>
</gene>
<evidence type="ECO:0000313" key="4">
    <source>
        <dbReference type="EMBL" id="WGM06826.1"/>
    </source>
</evidence>
<dbReference type="EMBL" id="CP038613">
    <property type="protein sequence ID" value="QBY43751.1"/>
    <property type="molecule type" value="Genomic_DNA"/>
</dbReference>
<dbReference type="EMBL" id="CP123523">
    <property type="protein sequence ID" value="WGM06826.1"/>
    <property type="molecule type" value="Genomic_DNA"/>
</dbReference>
<dbReference type="Proteomes" id="UP000295134">
    <property type="component" value="Chromosome"/>
</dbReference>
<protein>
    <recommendedName>
        <fullName evidence="8">Phosphoribosyl transferase domain protein</fullName>
    </recommendedName>
</protein>
<dbReference type="EMBL" id="CP038613">
    <property type="protein sequence ID" value="QBY43528.1"/>
    <property type="molecule type" value="Genomic_DNA"/>
</dbReference>
<proteinExistence type="predicted"/>
<dbReference type="EMBL" id="CP038613">
    <property type="protein sequence ID" value="QBY42763.1"/>
    <property type="molecule type" value="Genomic_DNA"/>
</dbReference>
<keyword evidence="7" id="KW-1185">Reference proteome</keyword>
<dbReference type="KEGG" id="ans:ArsFIN_20960"/>
<name>A0A4V1BWN0_9GAMM</name>
<evidence type="ECO:0000313" key="3">
    <source>
        <dbReference type="EMBL" id="QBY43751.1"/>
    </source>
</evidence>
<evidence type="ECO:0000313" key="7">
    <source>
        <dbReference type="Proteomes" id="UP001177592"/>
    </source>
</evidence>
<reference evidence="4" key="2">
    <citation type="submission" date="2023-04" db="EMBL/GenBank/DDBJ databases">
        <title>Genome dynamics across the evolutionary transition to endosymbiosis.</title>
        <authorList>
            <person name="Siozios S."/>
            <person name="Nadal-Jimenez P."/>
            <person name="Azagi T."/>
            <person name="Sprong H."/>
            <person name="Frost C.L."/>
            <person name="Parratt S.R."/>
            <person name="Taylor G."/>
            <person name="Brettell L."/>
            <person name="Lew K.C."/>
            <person name="Croft L."/>
            <person name="King K.C."/>
            <person name="Brockhurst M.A."/>
            <person name="Hypsa V."/>
            <person name="Novakova E."/>
            <person name="Darby A.C."/>
            <person name="Hurst G.D.D."/>
        </authorList>
    </citation>
    <scope>NUCLEOTIDE SEQUENCE</scope>
    <source>
        <strain evidence="4">ANv_CAN</strain>
    </source>
</reference>
<organism evidence="1 6">
    <name type="scientific">Arsenophonus nasoniae</name>
    <name type="common">son-killer infecting Nasonia vitripennis</name>
    <dbReference type="NCBI Taxonomy" id="638"/>
    <lineage>
        <taxon>Bacteria</taxon>
        <taxon>Pseudomonadati</taxon>
        <taxon>Pseudomonadota</taxon>
        <taxon>Gammaproteobacteria</taxon>
        <taxon>Enterobacterales</taxon>
        <taxon>Morganellaceae</taxon>
        <taxon>Arsenophonus</taxon>
    </lineage>
</organism>
<evidence type="ECO:0000313" key="6">
    <source>
        <dbReference type="Proteomes" id="UP000295134"/>
    </source>
</evidence>
<dbReference type="Proteomes" id="UP001177592">
    <property type="component" value="Chromosome"/>
</dbReference>
<evidence type="ECO:0000313" key="1">
    <source>
        <dbReference type="EMBL" id="QBY42763.1"/>
    </source>
</evidence>
<dbReference type="GeneID" id="96877381"/>
<accession>A0A4V1BWN0</accession>
<dbReference type="KEGG" id="ans:ArsFIN_23200"/>
<dbReference type="AlphaFoldDB" id="A0A4V1BWN0"/>